<organism evidence="1 2">
    <name type="scientific">Capsicum baccatum</name>
    <name type="common">Peruvian pepper</name>
    <dbReference type="NCBI Taxonomy" id="33114"/>
    <lineage>
        <taxon>Eukaryota</taxon>
        <taxon>Viridiplantae</taxon>
        <taxon>Streptophyta</taxon>
        <taxon>Embryophyta</taxon>
        <taxon>Tracheophyta</taxon>
        <taxon>Spermatophyta</taxon>
        <taxon>Magnoliopsida</taxon>
        <taxon>eudicotyledons</taxon>
        <taxon>Gunneridae</taxon>
        <taxon>Pentapetalae</taxon>
        <taxon>asterids</taxon>
        <taxon>lamiids</taxon>
        <taxon>Solanales</taxon>
        <taxon>Solanaceae</taxon>
        <taxon>Solanoideae</taxon>
        <taxon>Capsiceae</taxon>
        <taxon>Capsicum</taxon>
    </lineage>
</organism>
<dbReference type="Proteomes" id="UP000224567">
    <property type="component" value="Unassembled WGS sequence"/>
</dbReference>
<proteinExistence type="predicted"/>
<dbReference type="EMBL" id="MLFT02000001">
    <property type="protein sequence ID" value="PHT59452.1"/>
    <property type="molecule type" value="Genomic_DNA"/>
</dbReference>
<keyword evidence="2" id="KW-1185">Reference proteome</keyword>
<accession>A0A2G2XPM5</accession>
<evidence type="ECO:0000313" key="1">
    <source>
        <dbReference type="EMBL" id="PHT59452.1"/>
    </source>
</evidence>
<name>A0A2G2XPM5_CAPBA</name>
<reference evidence="1 2" key="1">
    <citation type="journal article" date="2017" name="Genome Biol.">
        <title>New reference genome sequences of hot pepper reveal the massive evolution of plant disease-resistance genes by retroduplication.</title>
        <authorList>
            <person name="Kim S."/>
            <person name="Park J."/>
            <person name="Yeom S.I."/>
            <person name="Kim Y.M."/>
            <person name="Seo E."/>
            <person name="Kim K.T."/>
            <person name="Kim M.S."/>
            <person name="Lee J.M."/>
            <person name="Cheong K."/>
            <person name="Shin H.S."/>
            <person name="Kim S.B."/>
            <person name="Han K."/>
            <person name="Lee J."/>
            <person name="Park M."/>
            <person name="Lee H.A."/>
            <person name="Lee H.Y."/>
            <person name="Lee Y."/>
            <person name="Oh S."/>
            <person name="Lee J.H."/>
            <person name="Choi E."/>
            <person name="Choi E."/>
            <person name="Lee S.E."/>
            <person name="Jeon J."/>
            <person name="Kim H."/>
            <person name="Choi G."/>
            <person name="Song H."/>
            <person name="Lee J."/>
            <person name="Lee S.C."/>
            <person name="Kwon J.K."/>
            <person name="Lee H.Y."/>
            <person name="Koo N."/>
            <person name="Hong Y."/>
            <person name="Kim R.W."/>
            <person name="Kang W.H."/>
            <person name="Huh J.H."/>
            <person name="Kang B.C."/>
            <person name="Yang T.J."/>
            <person name="Lee Y.H."/>
            <person name="Bennetzen J.L."/>
            <person name="Choi D."/>
        </authorList>
    </citation>
    <scope>NUCLEOTIDE SEQUENCE [LARGE SCALE GENOMIC DNA]</scope>
    <source>
        <strain evidence="2">cv. PBC81</strain>
    </source>
</reference>
<protein>
    <submittedName>
        <fullName evidence="1">Uncharacterized protein</fullName>
    </submittedName>
</protein>
<comment type="caution">
    <text evidence="1">The sequence shown here is derived from an EMBL/GenBank/DDBJ whole genome shotgun (WGS) entry which is preliminary data.</text>
</comment>
<gene>
    <name evidence="1" type="ORF">CQW23_01815</name>
</gene>
<reference evidence="2" key="2">
    <citation type="journal article" date="2017" name="J. Anim. Genet.">
        <title>Multiple reference genome sequences of hot pepper reveal the massive evolution of plant disease resistance genes by retroduplication.</title>
        <authorList>
            <person name="Kim S."/>
            <person name="Park J."/>
            <person name="Yeom S.-I."/>
            <person name="Kim Y.-M."/>
            <person name="Seo E."/>
            <person name="Kim K.-T."/>
            <person name="Kim M.-S."/>
            <person name="Lee J.M."/>
            <person name="Cheong K."/>
            <person name="Shin H.-S."/>
            <person name="Kim S.-B."/>
            <person name="Han K."/>
            <person name="Lee J."/>
            <person name="Park M."/>
            <person name="Lee H.-A."/>
            <person name="Lee H.-Y."/>
            <person name="Lee Y."/>
            <person name="Oh S."/>
            <person name="Lee J.H."/>
            <person name="Choi E."/>
            <person name="Choi E."/>
            <person name="Lee S.E."/>
            <person name="Jeon J."/>
            <person name="Kim H."/>
            <person name="Choi G."/>
            <person name="Song H."/>
            <person name="Lee J."/>
            <person name="Lee S.-C."/>
            <person name="Kwon J.-K."/>
            <person name="Lee H.-Y."/>
            <person name="Koo N."/>
            <person name="Hong Y."/>
            <person name="Kim R.W."/>
            <person name="Kang W.-H."/>
            <person name="Huh J.H."/>
            <person name="Kang B.-C."/>
            <person name="Yang T.-J."/>
            <person name="Lee Y.-H."/>
            <person name="Bennetzen J.L."/>
            <person name="Choi D."/>
        </authorList>
    </citation>
    <scope>NUCLEOTIDE SEQUENCE [LARGE SCALE GENOMIC DNA]</scope>
    <source>
        <strain evidence="2">cv. PBC81</strain>
    </source>
</reference>
<evidence type="ECO:0000313" key="2">
    <source>
        <dbReference type="Proteomes" id="UP000224567"/>
    </source>
</evidence>
<dbReference type="AlphaFoldDB" id="A0A2G2XPM5"/>
<sequence>MEFESGLVESEILGIRNGFYGVGNGFCGFKNGFCGFGYGSYGFINGFYEFENGFYGFGDGFCGVMDGFCGWKQRRMIFYLVILKKRSIEERNLEWRLVSSWDKRVDRNG</sequence>